<dbReference type="EMBL" id="AEXM01000014">
    <property type="protein sequence ID" value="EGC82218.1"/>
    <property type="molecule type" value="Genomic_DNA"/>
</dbReference>
<dbReference type="RefSeq" id="WP_004834733.1">
    <property type="nucleotide sequence ID" value="NZ_AEXM01000014.1"/>
</dbReference>
<dbReference type="Gene3D" id="3.30.420.10">
    <property type="entry name" value="Ribonuclease H-like superfamily/Ribonuclease H"/>
    <property type="match status" value="1"/>
</dbReference>
<dbReference type="eggNOG" id="COG2801">
    <property type="taxonomic scope" value="Bacteria"/>
</dbReference>
<comment type="caution">
    <text evidence="3">The sequence shown here is derived from an EMBL/GenBank/DDBJ whole genome shotgun (WGS) entry which is preliminary data.</text>
</comment>
<accession>F0GVD1</accession>
<dbReference type="GO" id="GO:0015074">
    <property type="term" value="P:DNA integration"/>
    <property type="evidence" value="ECO:0007669"/>
    <property type="project" value="InterPro"/>
</dbReference>
<dbReference type="PANTHER" id="PTHR46889">
    <property type="entry name" value="TRANSPOSASE INSF FOR INSERTION SEQUENCE IS3B-RELATED"/>
    <property type="match status" value="1"/>
</dbReference>
<dbReference type="Pfam" id="PF00665">
    <property type="entry name" value="rve"/>
    <property type="match status" value="1"/>
</dbReference>
<organism evidence="3 4">
    <name type="scientific">Anaerococcus prevotii ACS-065-V-Col13</name>
    <dbReference type="NCBI Taxonomy" id="879305"/>
    <lineage>
        <taxon>Bacteria</taxon>
        <taxon>Bacillati</taxon>
        <taxon>Bacillota</taxon>
        <taxon>Tissierellia</taxon>
        <taxon>Tissierellales</taxon>
        <taxon>Peptoniphilaceae</taxon>
        <taxon>Anaerococcus</taxon>
    </lineage>
</organism>
<proteinExistence type="predicted"/>
<evidence type="ECO:0000256" key="1">
    <source>
        <dbReference type="ARBA" id="ARBA00002286"/>
    </source>
</evidence>
<comment type="function">
    <text evidence="1">Involved in the transposition of the insertion sequence.</text>
</comment>
<evidence type="ECO:0000313" key="3">
    <source>
        <dbReference type="EMBL" id="EGC82218.1"/>
    </source>
</evidence>
<feature type="domain" description="Integrase catalytic" evidence="2">
    <location>
        <begin position="82"/>
        <end position="155"/>
    </location>
</feature>
<dbReference type="STRING" id="879305.HMPREF9290_1611"/>
<protein>
    <submittedName>
        <fullName evidence="3">Conserved domain protein</fullName>
    </submittedName>
</protein>
<dbReference type="InterPro" id="IPR025948">
    <property type="entry name" value="HTH-like_dom"/>
</dbReference>
<evidence type="ECO:0000259" key="2">
    <source>
        <dbReference type="PROSITE" id="PS50994"/>
    </source>
</evidence>
<dbReference type="InterPro" id="IPR036397">
    <property type="entry name" value="RNaseH_sf"/>
</dbReference>
<sequence length="155" mass="18308">MRKEEKKNVEKAFYENFGTYGRRRLRIYLKNRGIKMSENKISKILKELKLEARYKRNKIKNIHTSNNTKEYRAENKLNHLSKNERDQEIWSIDFTEEKIANKKIYICVTISINTRMIVGYTISKKNNSQVAIETIEKAINKYGVPTMISSDRGSP</sequence>
<dbReference type="PANTHER" id="PTHR46889:SF4">
    <property type="entry name" value="TRANSPOSASE INSO FOR INSERTION SEQUENCE ELEMENT IS911B-RELATED"/>
    <property type="match status" value="1"/>
</dbReference>
<dbReference type="SUPFAM" id="SSF53098">
    <property type="entry name" value="Ribonuclease H-like"/>
    <property type="match status" value="1"/>
</dbReference>
<name>F0GVD1_9FIRM</name>
<gene>
    <name evidence="3" type="ORF">HMPREF9290_1611</name>
</gene>
<dbReference type="Pfam" id="PF13276">
    <property type="entry name" value="HTH_21"/>
    <property type="match status" value="1"/>
</dbReference>
<evidence type="ECO:0000313" key="4">
    <source>
        <dbReference type="Proteomes" id="UP000005286"/>
    </source>
</evidence>
<keyword evidence="4" id="KW-1185">Reference proteome</keyword>
<reference evidence="3 4" key="1">
    <citation type="submission" date="2011-01" db="EMBL/GenBank/DDBJ databases">
        <authorList>
            <person name="Durkin A.S."/>
            <person name="Madupu R."/>
            <person name="Torralba M."/>
            <person name="Gillis M."/>
            <person name="Methe B."/>
            <person name="Sutton G."/>
            <person name="Nelson K.E."/>
        </authorList>
    </citation>
    <scope>NUCLEOTIDE SEQUENCE [LARGE SCALE GENOMIC DNA]</scope>
    <source>
        <strain evidence="3 4">ACS-065-V-Col13</strain>
    </source>
</reference>
<dbReference type="Proteomes" id="UP000005286">
    <property type="component" value="Unassembled WGS sequence"/>
</dbReference>
<dbReference type="AlphaFoldDB" id="F0GVD1"/>
<dbReference type="PROSITE" id="PS50994">
    <property type="entry name" value="INTEGRASE"/>
    <property type="match status" value="1"/>
</dbReference>
<dbReference type="InterPro" id="IPR001584">
    <property type="entry name" value="Integrase_cat-core"/>
</dbReference>
<dbReference type="InterPro" id="IPR050900">
    <property type="entry name" value="Transposase_IS3/IS150/IS904"/>
</dbReference>
<dbReference type="InterPro" id="IPR012337">
    <property type="entry name" value="RNaseH-like_sf"/>
</dbReference>
<dbReference type="GO" id="GO:0003676">
    <property type="term" value="F:nucleic acid binding"/>
    <property type="evidence" value="ECO:0007669"/>
    <property type="project" value="InterPro"/>
</dbReference>
<feature type="non-terminal residue" evidence="3">
    <location>
        <position position="155"/>
    </location>
</feature>